<dbReference type="STRING" id="862515.HMPREF0658_1373"/>
<dbReference type="GO" id="GO:0051073">
    <property type="term" value="F:adenosylcobinamide-GDP ribazoletransferase activity"/>
    <property type="evidence" value="ECO:0007669"/>
    <property type="project" value="UniProtKB-UniRule"/>
</dbReference>
<protein>
    <recommendedName>
        <fullName evidence="6 19">Adenosylcobinamide-GDP ribazoletransferase</fullName>
        <ecNumber evidence="5 19">2.7.8.26</ecNumber>
    </recommendedName>
    <alternativeName>
        <fullName evidence="16 19">Cobalamin synthase</fullName>
    </alternativeName>
    <alternativeName>
        <fullName evidence="15 19">Cobalamin-5'-phosphate synthase</fullName>
    </alternativeName>
</protein>
<evidence type="ECO:0000313" key="21">
    <source>
        <dbReference type="Proteomes" id="UP000004394"/>
    </source>
</evidence>
<comment type="subcellular location">
    <subcellularLocation>
        <location evidence="2 19">Cell membrane</location>
        <topology evidence="2 19">Multi-pass membrane protein</topology>
    </subcellularLocation>
</comment>
<keyword evidence="11 19" id="KW-0460">Magnesium</keyword>
<proteinExistence type="inferred from homology"/>
<dbReference type="InterPro" id="IPR003805">
    <property type="entry name" value="CobS"/>
</dbReference>
<dbReference type="UniPathway" id="UPA00148">
    <property type="reaction ID" value="UER00238"/>
</dbReference>
<evidence type="ECO:0000256" key="18">
    <source>
        <dbReference type="ARBA" id="ARBA00049504"/>
    </source>
</evidence>
<keyword evidence="10 19" id="KW-0812">Transmembrane</keyword>
<organism evidence="20 21">
    <name type="scientific">Hoylesella marshii DSM 16973 = JCM 13450</name>
    <dbReference type="NCBI Taxonomy" id="862515"/>
    <lineage>
        <taxon>Bacteria</taxon>
        <taxon>Pseudomonadati</taxon>
        <taxon>Bacteroidota</taxon>
        <taxon>Bacteroidia</taxon>
        <taxon>Bacteroidales</taxon>
        <taxon>Prevotellaceae</taxon>
        <taxon>Hoylesella</taxon>
    </lineage>
</organism>
<comment type="caution">
    <text evidence="20">The sequence shown here is derived from an EMBL/GenBank/DDBJ whole genome shotgun (WGS) entry which is preliminary data.</text>
</comment>
<comment type="cofactor">
    <cofactor evidence="1 19">
        <name>Mg(2+)</name>
        <dbReference type="ChEBI" id="CHEBI:18420"/>
    </cofactor>
</comment>
<evidence type="ECO:0000256" key="6">
    <source>
        <dbReference type="ARBA" id="ARBA00015850"/>
    </source>
</evidence>
<evidence type="ECO:0000256" key="17">
    <source>
        <dbReference type="ARBA" id="ARBA00048623"/>
    </source>
</evidence>
<evidence type="ECO:0000256" key="13">
    <source>
        <dbReference type="ARBA" id="ARBA00023136"/>
    </source>
</evidence>
<evidence type="ECO:0000256" key="3">
    <source>
        <dbReference type="ARBA" id="ARBA00004663"/>
    </source>
</evidence>
<evidence type="ECO:0000256" key="7">
    <source>
        <dbReference type="ARBA" id="ARBA00022475"/>
    </source>
</evidence>
<evidence type="ECO:0000256" key="11">
    <source>
        <dbReference type="ARBA" id="ARBA00022842"/>
    </source>
</evidence>
<evidence type="ECO:0000256" key="15">
    <source>
        <dbReference type="ARBA" id="ARBA00032605"/>
    </source>
</evidence>
<feature type="transmembrane region" description="Helical" evidence="19">
    <location>
        <begin position="184"/>
        <end position="207"/>
    </location>
</feature>
<evidence type="ECO:0000256" key="16">
    <source>
        <dbReference type="ARBA" id="ARBA00032853"/>
    </source>
</evidence>
<evidence type="ECO:0000256" key="19">
    <source>
        <dbReference type="HAMAP-Rule" id="MF_00719"/>
    </source>
</evidence>
<feature type="transmembrane region" description="Helical" evidence="19">
    <location>
        <begin position="49"/>
        <end position="78"/>
    </location>
</feature>
<comment type="pathway">
    <text evidence="3 19">Cofactor biosynthesis; adenosylcobalamin biosynthesis; adenosylcobalamin from cob(II)yrinate a,c-diamide: step 7/7.</text>
</comment>
<dbReference type="EC" id="2.7.8.26" evidence="5 19"/>
<name>E0NT71_9BACT</name>
<comment type="catalytic activity">
    <reaction evidence="18 19">
        <text>alpha-ribazole 5'-phosphate + adenosylcob(III)inamide-GDP = adenosylcob(III)alamin 5'-phosphate + GMP + H(+)</text>
        <dbReference type="Rhea" id="RHEA:23560"/>
        <dbReference type="ChEBI" id="CHEBI:15378"/>
        <dbReference type="ChEBI" id="CHEBI:57918"/>
        <dbReference type="ChEBI" id="CHEBI:58115"/>
        <dbReference type="ChEBI" id="CHEBI:60487"/>
        <dbReference type="ChEBI" id="CHEBI:60493"/>
        <dbReference type="EC" id="2.7.8.26"/>
    </reaction>
</comment>
<sequence length="267" mass="29955">MLKSLNTSKWYDPLWAALIFFTRLPFWRLHQPPRESFAAVVEYWPLTAWLTGGITALAVYFGSSIFGMPVALILAFALRLLLTGALHEDGLADFFDGFGGGGSDRARILAIMKDSHIGTYGVLGLVVYELLLFATLTRLTPFDAMLTIFAGDAFSKMVAGQLIQMMPYARTEEEAKNRTVYRRIGFKSAIGLTFQGLLPLVPFFFFLHARAPWELMLGLPCVVMYFLYLLIWRRLRGYTGDCCGALCLLVELSFYLTASVFLTPLLP</sequence>
<feature type="transmembrane region" description="Helical" evidence="19">
    <location>
        <begin position="12"/>
        <end position="29"/>
    </location>
</feature>
<keyword evidence="8 19" id="KW-0169">Cobalamin biosynthesis</keyword>
<dbReference type="eggNOG" id="COG0368">
    <property type="taxonomic scope" value="Bacteria"/>
</dbReference>
<evidence type="ECO:0000256" key="2">
    <source>
        <dbReference type="ARBA" id="ARBA00004651"/>
    </source>
</evidence>
<evidence type="ECO:0000313" key="20">
    <source>
        <dbReference type="EMBL" id="EFM01686.1"/>
    </source>
</evidence>
<comment type="catalytic activity">
    <reaction evidence="17 19">
        <text>alpha-ribazole + adenosylcob(III)inamide-GDP = adenosylcob(III)alamin + GMP + H(+)</text>
        <dbReference type="Rhea" id="RHEA:16049"/>
        <dbReference type="ChEBI" id="CHEBI:10329"/>
        <dbReference type="ChEBI" id="CHEBI:15378"/>
        <dbReference type="ChEBI" id="CHEBI:18408"/>
        <dbReference type="ChEBI" id="CHEBI:58115"/>
        <dbReference type="ChEBI" id="CHEBI:60487"/>
        <dbReference type="EC" id="2.7.8.26"/>
    </reaction>
</comment>
<evidence type="ECO:0000256" key="1">
    <source>
        <dbReference type="ARBA" id="ARBA00001946"/>
    </source>
</evidence>
<reference evidence="20" key="1">
    <citation type="submission" date="2010-07" db="EMBL/GenBank/DDBJ databases">
        <authorList>
            <person name="Muzny D."/>
            <person name="Qin X."/>
            <person name="Deng J."/>
            <person name="Jiang H."/>
            <person name="Liu Y."/>
            <person name="Qu J."/>
            <person name="Song X.-Z."/>
            <person name="Zhang L."/>
            <person name="Thornton R."/>
            <person name="Coyle M."/>
            <person name="Francisco L."/>
            <person name="Jackson L."/>
            <person name="Javaid M."/>
            <person name="Korchina V."/>
            <person name="Kovar C."/>
            <person name="Mata R."/>
            <person name="Mathew T."/>
            <person name="Ngo R."/>
            <person name="Nguyen L."/>
            <person name="Nguyen N."/>
            <person name="Okwuonu G."/>
            <person name="Ongeri F."/>
            <person name="Pham C."/>
            <person name="Simmons D."/>
            <person name="Wilczek-Boney K."/>
            <person name="Hale W."/>
            <person name="Jakkamsetti A."/>
            <person name="Pham P."/>
            <person name="Ruth R."/>
            <person name="San Lucas F."/>
            <person name="Warren J."/>
            <person name="Zhang J."/>
            <person name="Zhao Z."/>
            <person name="Zhou C."/>
            <person name="Zhu D."/>
            <person name="Lee S."/>
            <person name="Bess C."/>
            <person name="Blankenburg K."/>
            <person name="Forbes L."/>
            <person name="Fu Q."/>
            <person name="Gubbala S."/>
            <person name="Hirani K."/>
            <person name="Jayaseelan J.C."/>
            <person name="Lara F."/>
            <person name="Munidasa M."/>
            <person name="Palculict T."/>
            <person name="Patil S."/>
            <person name="Pu L.-L."/>
            <person name="Saada N."/>
            <person name="Tang L."/>
            <person name="Weissenberger G."/>
            <person name="Zhu Y."/>
            <person name="Hemphill L."/>
            <person name="Shang Y."/>
            <person name="Youmans B."/>
            <person name="Ayvaz T."/>
            <person name="Ross M."/>
            <person name="Santibanez J."/>
            <person name="Aqrawi P."/>
            <person name="Gross S."/>
            <person name="Joshi V."/>
            <person name="Fowler G."/>
            <person name="Nazareth L."/>
            <person name="Reid J."/>
            <person name="Worley K."/>
            <person name="Petrosino J."/>
            <person name="Highlander S."/>
            <person name="Gibbs R."/>
        </authorList>
    </citation>
    <scope>NUCLEOTIDE SEQUENCE [LARGE SCALE GENOMIC DNA]</scope>
    <source>
        <strain evidence="20">DSM 16973</strain>
    </source>
</reference>
<dbReference type="PANTHER" id="PTHR34148">
    <property type="entry name" value="ADENOSYLCOBINAMIDE-GDP RIBAZOLETRANSFERASE"/>
    <property type="match status" value="1"/>
</dbReference>
<dbReference type="PANTHER" id="PTHR34148:SF1">
    <property type="entry name" value="ADENOSYLCOBINAMIDE-GDP RIBAZOLETRANSFERASE"/>
    <property type="match status" value="1"/>
</dbReference>
<dbReference type="HAMAP" id="MF_00719">
    <property type="entry name" value="CobS"/>
    <property type="match status" value="1"/>
</dbReference>
<dbReference type="Pfam" id="PF02654">
    <property type="entry name" value="CobS"/>
    <property type="match status" value="1"/>
</dbReference>
<dbReference type="GO" id="GO:0009236">
    <property type="term" value="P:cobalamin biosynthetic process"/>
    <property type="evidence" value="ECO:0007669"/>
    <property type="project" value="UniProtKB-UniRule"/>
</dbReference>
<evidence type="ECO:0000256" key="4">
    <source>
        <dbReference type="ARBA" id="ARBA00010561"/>
    </source>
</evidence>
<keyword evidence="9 19" id="KW-0808">Transferase</keyword>
<evidence type="ECO:0000256" key="5">
    <source>
        <dbReference type="ARBA" id="ARBA00013200"/>
    </source>
</evidence>
<dbReference type="EMBL" id="AEEI01000046">
    <property type="protein sequence ID" value="EFM01686.1"/>
    <property type="molecule type" value="Genomic_DNA"/>
</dbReference>
<comment type="function">
    <text evidence="14 19">Joins adenosylcobinamide-GDP and alpha-ribazole to generate adenosylcobalamin (Ado-cobalamin). Also synthesizes adenosylcobalamin 5'-phosphate from adenosylcobinamide-GDP and alpha-ribazole 5'-phosphate.</text>
</comment>
<dbReference type="HOGENOM" id="CLU_057426_1_1_10"/>
<dbReference type="GO" id="GO:0005886">
    <property type="term" value="C:plasma membrane"/>
    <property type="evidence" value="ECO:0007669"/>
    <property type="project" value="UniProtKB-SubCell"/>
</dbReference>
<dbReference type="Proteomes" id="UP000004394">
    <property type="component" value="Unassembled WGS sequence"/>
</dbReference>
<dbReference type="AlphaFoldDB" id="E0NT71"/>
<comment type="similarity">
    <text evidence="4 19">Belongs to the CobS family.</text>
</comment>
<keyword evidence="13 19" id="KW-0472">Membrane</keyword>
<evidence type="ECO:0000256" key="8">
    <source>
        <dbReference type="ARBA" id="ARBA00022573"/>
    </source>
</evidence>
<keyword evidence="7 19" id="KW-1003">Cell membrane</keyword>
<evidence type="ECO:0000256" key="9">
    <source>
        <dbReference type="ARBA" id="ARBA00022679"/>
    </source>
</evidence>
<evidence type="ECO:0000256" key="10">
    <source>
        <dbReference type="ARBA" id="ARBA00022692"/>
    </source>
</evidence>
<feature type="transmembrane region" description="Helical" evidence="19">
    <location>
        <begin position="117"/>
        <end position="136"/>
    </location>
</feature>
<feature type="transmembrane region" description="Helical" evidence="19">
    <location>
        <begin position="213"/>
        <end position="231"/>
    </location>
</feature>
<evidence type="ECO:0000256" key="12">
    <source>
        <dbReference type="ARBA" id="ARBA00022989"/>
    </source>
</evidence>
<keyword evidence="21" id="KW-1185">Reference proteome</keyword>
<evidence type="ECO:0000256" key="14">
    <source>
        <dbReference type="ARBA" id="ARBA00025228"/>
    </source>
</evidence>
<gene>
    <name evidence="19 20" type="primary">cobS</name>
    <name evidence="20" type="ORF">HMPREF0658_1373</name>
</gene>
<feature type="transmembrane region" description="Helical" evidence="19">
    <location>
        <begin position="243"/>
        <end position="266"/>
    </location>
</feature>
<accession>E0NT71</accession>
<dbReference type="RefSeq" id="WP_006949443.1">
    <property type="nucleotide sequence ID" value="NZ_GL397214.1"/>
</dbReference>
<dbReference type="GO" id="GO:0008818">
    <property type="term" value="F:cobalamin 5'-phosphate synthase activity"/>
    <property type="evidence" value="ECO:0007669"/>
    <property type="project" value="UniProtKB-UniRule"/>
</dbReference>
<feature type="transmembrane region" description="Helical" evidence="19">
    <location>
        <begin position="142"/>
        <end position="163"/>
    </location>
</feature>
<keyword evidence="12 19" id="KW-1133">Transmembrane helix</keyword>